<evidence type="ECO:0000256" key="1">
    <source>
        <dbReference type="ARBA" id="ARBA00022801"/>
    </source>
</evidence>
<evidence type="ECO:0000256" key="3">
    <source>
        <dbReference type="RuleBase" id="RU361153"/>
    </source>
</evidence>
<keyword evidence="1 3" id="KW-0378">Hydrolase</keyword>
<comment type="caution">
    <text evidence="7">The sequence shown here is derived from an EMBL/GenBank/DDBJ whole genome shotgun (WGS) entry which is preliminary data.</text>
</comment>
<evidence type="ECO:0000256" key="5">
    <source>
        <dbReference type="SAM" id="SignalP"/>
    </source>
</evidence>
<feature type="region of interest" description="Disordered" evidence="4">
    <location>
        <begin position="251"/>
        <end position="270"/>
    </location>
</feature>
<organism evidence="7 8">
    <name type="scientific">Pontibacter saemangeumensis</name>
    <dbReference type="NCBI Taxonomy" id="1084525"/>
    <lineage>
        <taxon>Bacteria</taxon>
        <taxon>Pseudomonadati</taxon>
        <taxon>Bacteroidota</taxon>
        <taxon>Cytophagia</taxon>
        <taxon>Cytophagales</taxon>
        <taxon>Hymenobacteraceae</taxon>
        <taxon>Pontibacter</taxon>
    </lineage>
</organism>
<dbReference type="InterPro" id="IPR017853">
    <property type="entry name" value="GH"/>
</dbReference>
<keyword evidence="2 3" id="KW-0326">Glycosidase</keyword>
<feature type="domain" description="Glycoside hydrolase family 5" evidence="6">
    <location>
        <begin position="38"/>
        <end position="195"/>
    </location>
</feature>
<keyword evidence="5" id="KW-0732">Signal</keyword>
<feature type="chain" id="PRO_5045472538" description="Glycoside hydrolase family 5 domain-containing protein" evidence="5">
    <location>
        <begin position="23"/>
        <end position="342"/>
    </location>
</feature>
<evidence type="ECO:0000313" key="7">
    <source>
        <dbReference type="EMBL" id="GAA4441145.1"/>
    </source>
</evidence>
<dbReference type="InterPro" id="IPR001547">
    <property type="entry name" value="Glyco_hydro_5"/>
</dbReference>
<accession>A0ABP8M1L0</accession>
<dbReference type="Proteomes" id="UP001500552">
    <property type="component" value="Unassembled WGS sequence"/>
</dbReference>
<proteinExistence type="inferred from homology"/>
<keyword evidence="8" id="KW-1185">Reference proteome</keyword>
<dbReference type="Pfam" id="PF00150">
    <property type="entry name" value="Cellulase"/>
    <property type="match status" value="1"/>
</dbReference>
<evidence type="ECO:0000259" key="6">
    <source>
        <dbReference type="Pfam" id="PF00150"/>
    </source>
</evidence>
<evidence type="ECO:0000256" key="2">
    <source>
        <dbReference type="ARBA" id="ARBA00023295"/>
    </source>
</evidence>
<reference evidence="8" key="1">
    <citation type="journal article" date="2019" name="Int. J. Syst. Evol. Microbiol.">
        <title>The Global Catalogue of Microorganisms (GCM) 10K type strain sequencing project: providing services to taxonomists for standard genome sequencing and annotation.</title>
        <authorList>
            <consortium name="The Broad Institute Genomics Platform"/>
            <consortium name="The Broad Institute Genome Sequencing Center for Infectious Disease"/>
            <person name="Wu L."/>
            <person name="Ma J."/>
        </authorList>
    </citation>
    <scope>NUCLEOTIDE SEQUENCE [LARGE SCALE GENOMIC DNA]</scope>
    <source>
        <strain evidence="8">JCM 17926</strain>
    </source>
</reference>
<gene>
    <name evidence="7" type="ORF">GCM10023188_39320</name>
</gene>
<protein>
    <recommendedName>
        <fullName evidence="6">Glycoside hydrolase family 5 domain-containing protein</fullName>
    </recommendedName>
</protein>
<dbReference type="SUPFAM" id="SSF51445">
    <property type="entry name" value="(Trans)glycosidases"/>
    <property type="match status" value="1"/>
</dbReference>
<evidence type="ECO:0000256" key="4">
    <source>
        <dbReference type="SAM" id="MobiDB-lite"/>
    </source>
</evidence>
<dbReference type="Gene3D" id="3.20.20.80">
    <property type="entry name" value="Glycosidases"/>
    <property type="match status" value="1"/>
</dbReference>
<comment type="similarity">
    <text evidence="3">Belongs to the glycosyl hydrolase 5 (cellulase A) family.</text>
</comment>
<name>A0ABP8M1L0_9BACT</name>
<sequence length="342" mass="38604">MRKDLSLLFLCLCLLLAPAAFAQKQNGLTVSGTSFLKNGKPFYFTGIGFFNALYNPAFNKSAQEREQWLGKFQKYGINVLRVWGQWNNTHGFVDTAPDATLYMPSGELRPQPLERLKALITAADKKGMVIELVLFSQETTDSDRKLSDKSADKAVASITRELKPYRNVVFQVWNESSDRVADYYKAIKQIDPQRLVTNSPGPGGDLGDQPQNHMLDFLSAHTTRQFAGRHWEIAPKELAYLQARYQKPIVDDEPARNGTPDHGGPHDGSSPYDHILQIYKVWQLGGGIVYHHDMFQKGYGDPSISPTGIPDPKFNPYHQQVLEFIAMQERYRPALKGQEKGE</sequence>
<feature type="signal peptide" evidence="5">
    <location>
        <begin position="1"/>
        <end position="22"/>
    </location>
</feature>
<dbReference type="EMBL" id="BAABHC010000029">
    <property type="protein sequence ID" value="GAA4441145.1"/>
    <property type="molecule type" value="Genomic_DNA"/>
</dbReference>
<evidence type="ECO:0000313" key="8">
    <source>
        <dbReference type="Proteomes" id="UP001500552"/>
    </source>
</evidence>
<dbReference type="RefSeq" id="WP_345161538.1">
    <property type="nucleotide sequence ID" value="NZ_BAABHC010000029.1"/>
</dbReference>